<keyword evidence="2" id="KW-1133">Transmembrane helix</keyword>
<feature type="compositionally biased region" description="Low complexity" evidence="1">
    <location>
        <begin position="82"/>
        <end position="91"/>
    </location>
</feature>
<feature type="compositionally biased region" description="Basic and acidic residues" evidence="1">
    <location>
        <begin position="185"/>
        <end position="196"/>
    </location>
</feature>
<keyword evidence="2" id="KW-0812">Transmembrane</keyword>
<organism evidence="3 4">
    <name type="scientific">Bombardia bombarda</name>
    <dbReference type="NCBI Taxonomy" id="252184"/>
    <lineage>
        <taxon>Eukaryota</taxon>
        <taxon>Fungi</taxon>
        <taxon>Dikarya</taxon>
        <taxon>Ascomycota</taxon>
        <taxon>Pezizomycotina</taxon>
        <taxon>Sordariomycetes</taxon>
        <taxon>Sordariomycetidae</taxon>
        <taxon>Sordariales</taxon>
        <taxon>Lasiosphaeriaceae</taxon>
        <taxon>Bombardia</taxon>
    </lineage>
</organism>
<keyword evidence="2" id="KW-0472">Membrane</keyword>
<reference evidence="3" key="1">
    <citation type="submission" date="2023-06" db="EMBL/GenBank/DDBJ databases">
        <title>Genome-scale phylogeny and comparative genomics of the fungal order Sordariales.</title>
        <authorList>
            <consortium name="Lawrence Berkeley National Laboratory"/>
            <person name="Hensen N."/>
            <person name="Bonometti L."/>
            <person name="Westerberg I."/>
            <person name="Brannstrom I.O."/>
            <person name="Guillou S."/>
            <person name="Cros-Aarteil S."/>
            <person name="Calhoun S."/>
            <person name="Haridas S."/>
            <person name="Kuo A."/>
            <person name="Mondo S."/>
            <person name="Pangilinan J."/>
            <person name="Riley R."/>
            <person name="LaButti K."/>
            <person name="Andreopoulos B."/>
            <person name="Lipzen A."/>
            <person name="Chen C."/>
            <person name="Yanf M."/>
            <person name="Daum C."/>
            <person name="Ng V."/>
            <person name="Clum A."/>
            <person name="Steindorff A."/>
            <person name="Ohm R."/>
            <person name="Martin F."/>
            <person name="Silar P."/>
            <person name="Natvig D."/>
            <person name="Lalanne C."/>
            <person name="Gautier V."/>
            <person name="Ament-velasquez S.L."/>
            <person name="Kruys A."/>
            <person name="Hutchinson M.I."/>
            <person name="Powell A.J."/>
            <person name="Barry K."/>
            <person name="Miller A.N."/>
            <person name="Grigoriev I.V."/>
            <person name="Debuchy R."/>
            <person name="Gladieux P."/>
            <person name="Thoren M.H."/>
            <person name="Johannesson H."/>
        </authorList>
    </citation>
    <scope>NUCLEOTIDE SEQUENCE</scope>
    <source>
        <strain evidence="3">SMH3391-2</strain>
    </source>
</reference>
<dbReference type="Proteomes" id="UP001174934">
    <property type="component" value="Unassembled WGS sequence"/>
</dbReference>
<name>A0AA39W4Z5_9PEZI</name>
<sequence length="196" mass="20894">MASFVEGIWDSIFTPGTTPTLLIATNATFAILQVLLAAMLFATYSVHFLVLSLLSGGLWAAINWFARELAEAQRQEEETGRQARATAAAAGVPIASDESETEVEEEGSSSADIGQAATTGRGRSPPKQQQQQQSVAAVSKEVEPVETHGELKQRSVTVESATGDFGGETASQGTKSSVSTEDEWEKVSENENEKDK</sequence>
<gene>
    <name evidence="3" type="ORF">B0T17DRAFT_498957</name>
</gene>
<feature type="compositionally biased region" description="Acidic residues" evidence="1">
    <location>
        <begin position="97"/>
        <end position="107"/>
    </location>
</feature>
<dbReference type="PANTHER" id="PTHR28251">
    <property type="entry name" value="V-TYPE ATPASE ASSEMBLY FACTOR PKR1"/>
    <property type="match status" value="1"/>
</dbReference>
<dbReference type="InterPro" id="IPR013945">
    <property type="entry name" value="Pkr1"/>
</dbReference>
<dbReference type="GO" id="GO:0005789">
    <property type="term" value="C:endoplasmic reticulum membrane"/>
    <property type="evidence" value="ECO:0007669"/>
    <property type="project" value="TreeGrafter"/>
</dbReference>
<protein>
    <submittedName>
        <fullName evidence="3">ER protein Pkr1-domain-containing protein</fullName>
    </submittedName>
</protein>
<feature type="region of interest" description="Disordered" evidence="1">
    <location>
        <begin position="76"/>
        <end position="196"/>
    </location>
</feature>
<accession>A0AA39W4Z5</accession>
<keyword evidence="4" id="KW-1185">Reference proteome</keyword>
<proteinExistence type="predicted"/>
<feature type="compositionally biased region" description="Polar residues" evidence="1">
    <location>
        <begin position="169"/>
        <end position="179"/>
    </location>
</feature>
<evidence type="ECO:0000256" key="1">
    <source>
        <dbReference type="SAM" id="MobiDB-lite"/>
    </source>
</evidence>
<feature type="compositionally biased region" description="Basic and acidic residues" evidence="1">
    <location>
        <begin position="140"/>
        <end position="153"/>
    </location>
</feature>
<dbReference type="EMBL" id="JAULSR010000008">
    <property type="protein sequence ID" value="KAK0612924.1"/>
    <property type="molecule type" value="Genomic_DNA"/>
</dbReference>
<dbReference type="Pfam" id="PF08636">
    <property type="entry name" value="Pkr1"/>
    <property type="match status" value="1"/>
</dbReference>
<dbReference type="AlphaFoldDB" id="A0AA39W4Z5"/>
<evidence type="ECO:0000256" key="2">
    <source>
        <dbReference type="SAM" id="Phobius"/>
    </source>
</evidence>
<feature type="transmembrane region" description="Helical" evidence="2">
    <location>
        <begin position="21"/>
        <end position="42"/>
    </location>
</feature>
<evidence type="ECO:0000313" key="3">
    <source>
        <dbReference type="EMBL" id="KAK0612924.1"/>
    </source>
</evidence>
<evidence type="ECO:0000313" key="4">
    <source>
        <dbReference type="Proteomes" id="UP001174934"/>
    </source>
</evidence>
<comment type="caution">
    <text evidence="3">The sequence shown here is derived from an EMBL/GenBank/DDBJ whole genome shotgun (WGS) entry which is preliminary data.</text>
</comment>
<dbReference type="GO" id="GO:0070072">
    <property type="term" value="P:vacuolar proton-transporting V-type ATPase complex assembly"/>
    <property type="evidence" value="ECO:0007669"/>
    <property type="project" value="InterPro"/>
</dbReference>
<dbReference type="PANTHER" id="PTHR28251:SF1">
    <property type="entry name" value="V-TYPE ATPASE ASSEMBLY FACTOR PKR1"/>
    <property type="match status" value="1"/>
</dbReference>
<feature type="transmembrane region" description="Helical" evidence="2">
    <location>
        <begin position="48"/>
        <end position="66"/>
    </location>
</feature>